<keyword evidence="3 6" id="KW-0812">Transmembrane</keyword>
<dbReference type="PANTHER" id="PTHR33529">
    <property type="entry name" value="SLR0882 PROTEIN-RELATED"/>
    <property type="match status" value="1"/>
</dbReference>
<dbReference type="EMBL" id="BAABFN010000005">
    <property type="protein sequence ID" value="GAA4313564.1"/>
    <property type="molecule type" value="Genomic_DNA"/>
</dbReference>
<reference evidence="8" key="1">
    <citation type="journal article" date="2019" name="Int. J. Syst. Evol. Microbiol.">
        <title>The Global Catalogue of Microorganisms (GCM) 10K type strain sequencing project: providing services to taxonomists for standard genome sequencing and annotation.</title>
        <authorList>
            <consortium name="The Broad Institute Genomics Platform"/>
            <consortium name="The Broad Institute Genome Sequencing Center for Infectious Disease"/>
            <person name="Wu L."/>
            <person name="Ma J."/>
        </authorList>
    </citation>
    <scope>NUCLEOTIDE SEQUENCE [LARGE SCALE GENOMIC DNA]</scope>
    <source>
        <strain evidence="8">JCM 17664</strain>
    </source>
</reference>
<feature type="transmembrane region" description="Helical" evidence="6">
    <location>
        <begin position="12"/>
        <end position="33"/>
    </location>
</feature>
<keyword evidence="2" id="KW-1003">Cell membrane</keyword>
<organism evidence="7 8">
    <name type="scientific">Compostibacter hankyongensis</name>
    <dbReference type="NCBI Taxonomy" id="1007089"/>
    <lineage>
        <taxon>Bacteria</taxon>
        <taxon>Pseudomonadati</taxon>
        <taxon>Bacteroidota</taxon>
        <taxon>Chitinophagia</taxon>
        <taxon>Chitinophagales</taxon>
        <taxon>Chitinophagaceae</taxon>
        <taxon>Compostibacter</taxon>
    </lineage>
</organism>
<evidence type="ECO:0000313" key="8">
    <source>
        <dbReference type="Proteomes" id="UP001501207"/>
    </source>
</evidence>
<comment type="caution">
    <text evidence="7">The sequence shown here is derived from an EMBL/GenBank/DDBJ whole genome shotgun (WGS) entry which is preliminary data.</text>
</comment>
<dbReference type="Proteomes" id="UP001501207">
    <property type="component" value="Unassembled WGS sequence"/>
</dbReference>
<protein>
    <submittedName>
        <fullName evidence="7">LptF/LptG family permease</fullName>
    </submittedName>
</protein>
<evidence type="ECO:0000256" key="2">
    <source>
        <dbReference type="ARBA" id="ARBA00022475"/>
    </source>
</evidence>
<proteinExistence type="predicted"/>
<sequence>MQIMKKIDWYILKKFLGTFFYAILIFVVISVVIDITEKIDDFISSHQSVYQIIFNYYLGFIPHIAALLFPLFIFIAVIFFTSKMAYRSEIIAILGSGASFNRLLRAYWVGSILLALLLGVANQSWIPRANQIRTAFEDKYIDNPTQKKDVLVNIHMRIDPETYISINSYYPGDHYASGVTIETIKGRQLIDRLESQYLRWDTAAKAWRSSSAIYRRLGTLRQQVNVARDTLLKLPLTPDDLVQQNSDMTAMTTPQLNRIIARQEMRGSEGINFLYVEKYRRTASAVSVIILAFIGAVIASRKVRGGSGLHLALGIVISASYILFMQFSTTFSVKGTLNPLLAVWIPNIFFAGVAYALYRKAPK</sequence>
<comment type="subcellular location">
    <subcellularLocation>
        <location evidence="1">Cell membrane</location>
        <topology evidence="1">Multi-pass membrane protein</topology>
    </subcellularLocation>
</comment>
<gene>
    <name evidence="7" type="ORF">GCM10023143_23910</name>
</gene>
<feature type="transmembrane region" description="Helical" evidence="6">
    <location>
        <begin position="282"/>
        <end position="299"/>
    </location>
</feature>
<name>A0ABP8FYE6_9BACT</name>
<feature type="transmembrane region" description="Helical" evidence="6">
    <location>
        <begin position="311"/>
        <end position="329"/>
    </location>
</feature>
<evidence type="ECO:0000256" key="5">
    <source>
        <dbReference type="ARBA" id="ARBA00023136"/>
    </source>
</evidence>
<evidence type="ECO:0000256" key="3">
    <source>
        <dbReference type="ARBA" id="ARBA00022692"/>
    </source>
</evidence>
<accession>A0ABP8FYE6</accession>
<feature type="transmembrane region" description="Helical" evidence="6">
    <location>
        <begin position="103"/>
        <end position="121"/>
    </location>
</feature>
<feature type="transmembrane region" description="Helical" evidence="6">
    <location>
        <begin position="341"/>
        <end position="358"/>
    </location>
</feature>
<evidence type="ECO:0000256" key="4">
    <source>
        <dbReference type="ARBA" id="ARBA00022989"/>
    </source>
</evidence>
<dbReference type="PANTHER" id="PTHR33529:SF8">
    <property type="entry name" value="PERMEASE, YJGP_YJGQ FAMILY"/>
    <property type="match status" value="1"/>
</dbReference>
<keyword evidence="5 6" id="KW-0472">Membrane</keyword>
<feature type="transmembrane region" description="Helical" evidence="6">
    <location>
        <begin position="53"/>
        <end position="82"/>
    </location>
</feature>
<evidence type="ECO:0000313" key="7">
    <source>
        <dbReference type="EMBL" id="GAA4313564.1"/>
    </source>
</evidence>
<keyword evidence="8" id="KW-1185">Reference proteome</keyword>
<keyword evidence="4 6" id="KW-1133">Transmembrane helix</keyword>
<evidence type="ECO:0000256" key="1">
    <source>
        <dbReference type="ARBA" id="ARBA00004651"/>
    </source>
</evidence>
<evidence type="ECO:0000256" key="6">
    <source>
        <dbReference type="SAM" id="Phobius"/>
    </source>
</evidence>
<dbReference type="InterPro" id="IPR005495">
    <property type="entry name" value="LptG/LptF_permease"/>
</dbReference>
<dbReference type="Pfam" id="PF03739">
    <property type="entry name" value="LptF_LptG"/>
    <property type="match status" value="1"/>
</dbReference>